<sequence length="152" mass="16857">MQFKPPAPPSFHPKKLVLKAVHFGAQGENTSLPIWPTHKILADCGRPITSPHVRSSLTVEDTSLPVRVQQSITSPTLPLDEPKREPHLHLCTTGKLKLAGYSESEFCFPDFIIQIYGQSFTKSELLYFTNGVTNLTSGEVFVHDNTCPQTAQ</sequence>
<reference evidence="1" key="2">
    <citation type="submission" date="2017-10" db="EMBL/GenBank/DDBJ databases">
        <title>Ladona fulva Genome sequencing and assembly.</title>
        <authorList>
            <person name="Murali S."/>
            <person name="Richards S."/>
            <person name="Bandaranaike D."/>
            <person name="Bellair M."/>
            <person name="Blankenburg K."/>
            <person name="Chao H."/>
            <person name="Dinh H."/>
            <person name="Doddapaneni H."/>
            <person name="Dugan-Rocha S."/>
            <person name="Elkadiri S."/>
            <person name="Gnanaolivu R."/>
            <person name="Hernandez B."/>
            <person name="Skinner E."/>
            <person name="Javaid M."/>
            <person name="Lee S."/>
            <person name="Li M."/>
            <person name="Ming W."/>
            <person name="Munidasa M."/>
            <person name="Muniz J."/>
            <person name="Nguyen L."/>
            <person name="Hughes D."/>
            <person name="Osuji N."/>
            <person name="Pu L.-L."/>
            <person name="Puazo M."/>
            <person name="Qu C."/>
            <person name="Quiroz J."/>
            <person name="Raj R."/>
            <person name="Weissenberger G."/>
            <person name="Xin Y."/>
            <person name="Zou X."/>
            <person name="Han Y."/>
            <person name="Worley K."/>
            <person name="Muzny D."/>
            <person name="Gibbs R."/>
        </authorList>
    </citation>
    <scope>NUCLEOTIDE SEQUENCE</scope>
    <source>
        <strain evidence="1">Sampled in the wild</strain>
    </source>
</reference>
<accession>A0A8K0NWE1</accession>
<comment type="caution">
    <text evidence="1">The sequence shown here is derived from an EMBL/GenBank/DDBJ whole genome shotgun (WGS) entry which is preliminary data.</text>
</comment>
<dbReference type="AlphaFoldDB" id="A0A8K0NWE1"/>
<organism evidence="1 2">
    <name type="scientific">Ladona fulva</name>
    <name type="common">Scarce chaser dragonfly</name>
    <name type="synonym">Libellula fulva</name>
    <dbReference type="NCBI Taxonomy" id="123851"/>
    <lineage>
        <taxon>Eukaryota</taxon>
        <taxon>Metazoa</taxon>
        <taxon>Ecdysozoa</taxon>
        <taxon>Arthropoda</taxon>
        <taxon>Hexapoda</taxon>
        <taxon>Insecta</taxon>
        <taxon>Pterygota</taxon>
        <taxon>Palaeoptera</taxon>
        <taxon>Odonata</taxon>
        <taxon>Epiprocta</taxon>
        <taxon>Anisoptera</taxon>
        <taxon>Libelluloidea</taxon>
        <taxon>Libellulidae</taxon>
        <taxon>Ladona</taxon>
    </lineage>
</organism>
<keyword evidence="2" id="KW-1185">Reference proteome</keyword>
<evidence type="ECO:0000313" key="1">
    <source>
        <dbReference type="EMBL" id="KAG8222169.1"/>
    </source>
</evidence>
<reference evidence="1" key="1">
    <citation type="submission" date="2013-04" db="EMBL/GenBank/DDBJ databases">
        <authorList>
            <person name="Qu J."/>
            <person name="Murali S.C."/>
            <person name="Bandaranaike D."/>
            <person name="Bellair M."/>
            <person name="Blankenburg K."/>
            <person name="Chao H."/>
            <person name="Dinh H."/>
            <person name="Doddapaneni H."/>
            <person name="Downs B."/>
            <person name="Dugan-Rocha S."/>
            <person name="Elkadiri S."/>
            <person name="Gnanaolivu R.D."/>
            <person name="Hernandez B."/>
            <person name="Javaid M."/>
            <person name="Jayaseelan J.C."/>
            <person name="Lee S."/>
            <person name="Li M."/>
            <person name="Ming W."/>
            <person name="Munidasa M."/>
            <person name="Muniz J."/>
            <person name="Nguyen L."/>
            <person name="Ongeri F."/>
            <person name="Osuji N."/>
            <person name="Pu L.-L."/>
            <person name="Puazo M."/>
            <person name="Qu C."/>
            <person name="Quiroz J."/>
            <person name="Raj R."/>
            <person name="Weissenberger G."/>
            <person name="Xin Y."/>
            <person name="Zou X."/>
            <person name="Han Y."/>
            <person name="Richards S."/>
            <person name="Worley K."/>
            <person name="Muzny D."/>
            <person name="Gibbs R."/>
        </authorList>
    </citation>
    <scope>NUCLEOTIDE SEQUENCE</scope>
    <source>
        <strain evidence="1">Sampled in the wild</strain>
    </source>
</reference>
<proteinExistence type="predicted"/>
<dbReference type="EMBL" id="KZ308126">
    <property type="protein sequence ID" value="KAG8222169.1"/>
    <property type="molecule type" value="Genomic_DNA"/>
</dbReference>
<dbReference type="Proteomes" id="UP000792457">
    <property type="component" value="Unassembled WGS sequence"/>
</dbReference>
<gene>
    <name evidence="1" type="ORF">J437_LFUL001260</name>
</gene>
<protein>
    <submittedName>
        <fullName evidence="1">Uncharacterized protein</fullName>
    </submittedName>
</protein>
<name>A0A8K0NWE1_LADFU</name>
<evidence type="ECO:0000313" key="2">
    <source>
        <dbReference type="Proteomes" id="UP000792457"/>
    </source>
</evidence>